<dbReference type="Proteomes" id="UP001148629">
    <property type="component" value="Unassembled WGS sequence"/>
</dbReference>
<evidence type="ECO:0000313" key="1">
    <source>
        <dbReference type="EMBL" id="KAJ3548802.1"/>
    </source>
</evidence>
<evidence type="ECO:0000313" key="2">
    <source>
        <dbReference type="Proteomes" id="UP001148629"/>
    </source>
</evidence>
<proteinExistence type="predicted"/>
<dbReference type="EMBL" id="JANRMS010000038">
    <property type="protein sequence ID" value="KAJ3548802.1"/>
    <property type="molecule type" value="Genomic_DNA"/>
</dbReference>
<keyword evidence="2" id="KW-1185">Reference proteome</keyword>
<sequence>MDFIDATQNNPIQANIDLDDDNDSDPEENDPEETQPLFRTSCWRSKYLANWTPVWKFKPLSTKNALTDNGLHYIFAPGEVPAGKQLPLYLKIEINDSNSKLFGADQLDSDCYVSLFAIIALGMGATEDPTKVAETEDEAQQERRKRNWPRIEDAFLEDWNKHWEPDTTVTRQELPVRKQNGSLDSLLLCDDWQTVWGEFLQTKLGAKAKVDGAGKPIRHLEIKLEKPLMVLPLTRHRDMIETRFPSPGGYLQFFQSAVEQVNQQVIDEAAINNTEIPWQLDLTQNKNILNYIPLSKDPFDLYETLIHVDDWNAYMQGLSKKGISPVRKFPRIKEVFDFSEKILVNVGAKDMRLQRKLGDQVTEVPKNEISIEEEKPEGTEISIEKDKAMEEEVPNRPFYELGLKRTDNPTDEDLSLLPARRGKAPTDEQNKKREESAYALNWCYNRYEGMTDLEVDLDWRKMDNASGKRGGEAGQQAVMGNVSASDIAGMMGWPAGRMATGLVAAEWLHLSAFSWGGFADASDENGYFTSQNVENLVFGTSETNSIMTRYEMAWQRLFRSEKEIRNNQTTDIAGTLHIACNDFSAPIIYDSQTGTKFEAKVLEEFTVDERKILGTQQLARHFKLHPNDDTSNVIPQAPPGRGAQHTRDNTTTRTQMLALANDFPFIVYSIKYTLDTAFTSLVFGSRMKNEFMFYPFRREFFHRAEYLLDDILFTQFEEKAKAHEQQMRKEMDEIIMKRSKSKRVFTLVEDMEQRLLKGQNWLSKSIAASNVQGVL</sequence>
<name>A0ACC1SYI7_9HYPO</name>
<organism evidence="1 2">
    <name type="scientific">Fusarium decemcellulare</name>
    <dbReference type="NCBI Taxonomy" id="57161"/>
    <lineage>
        <taxon>Eukaryota</taxon>
        <taxon>Fungi</taxon>
        <taxon>Dikarya</taxon>
        <taxon>Ascomycota</taxon>
        <taxon>Pezizomycotina</taxon>
        <taxon>Sordariomycetes</taxon>
        <taxon>Hypocreomycetidae</taxon>
        <taxon>Hypocreales</taxon>
        <taxon>Nectriaceae</taxon>
        <taxon>Fusarium</taxon>
        <taxon>Fusarium decemcellulare species complex</taxon>
    </lineage>
</organism>
<accession>A0ACC1SYI7</accession>
<comment type="caution">
    <text evidence="1">The sequence shown here is derived from an EMBL/GenBank/DDBJ whole genome shotgun (WGS) entry which is preliminary data.</text>
</comment>
<protein>
    <submittedName>
        <fullName evidence="1">Uncharacterized protein</fullName>
    </submittedName>
</protein>
<reference evidence="1" key="1">
    <citation type="submission" date="2022-08" db="EMBL/GenBank/DDBJ databases">
        <title>Genome Sequence of Fusarium decemcellulare.</title>
        <authorList>
            <person name="Buettner E."/>
        </authorList>
    </citation>
    <scope>NUCLEOTIDE SEQUENCE</scope>
    <source>
        <strain evidence="1">Babe19</strain>
    </source>
</reference>
<gene>
    <name evidence="1" type="ORF">NM208_g826</name>
</gene>